<reference evidence="2 3" key="1">
    <citation type="submission" date="2021-03" db="EMBL/GenBank/DDBJ databases">
        <title>Complete genome sequence of Streptomyces cyanogenus S136, producer of anticancer angucycline landomycin A.</title>
        <authorList>
            <person name="Hrab P."/>
            <person name="Ruckert C."/>
            <person name="Busche T."/>
            <person name="Ostash I."/>
            <person name="Kalinowski J."/>
            <person name="Fedorenko V."/>
            <person name="Yushchuk O."/>
            <person name="Ostash B."/>
        </authorList>
    </citation>
    <scope>NUCLEOTIDE SEQUENCE [LARGE SCALE GENOMIC DNA]</scope>
    <source>
        <strain evidence="2 3">S136</strain>
    </source>
</reference>
<dbReference type="EMBL" id="CP071839">
    <property type="protein sequence ID" value="QTD99226.1"/>
    <property type="molecule type" value="Genomic_DNA"/>
</dbReference>
<dbReference type="SUPFAM" id="SSF52540">
    <property type="entry name" value="P-loop containing nucleoside triphosphate hydrolases"/>
    <property type="match status" value="1"/>
</dbReference>
<proteinExistence type="predicted"/>
<sequence>MAARRVVKPLRRLMAGRTTIMITHDLNLAPDADRIVVVDRGRIVETGRHEELLARNGAYARLHRSQNNTILDTGELRMPLWEERQPPAPAPAYEYGQGHAYSDGHAGHDGRGYGSEAYAPAYKTAGHVPSVRPDGRPLFRNEEAWPGS</sequence>
<gene>
    <name evidence="2" type="primary">msbA2</name>
    <name evidence="2" type="ORF">S1361_17885</name>
</gene>
<accession>A0ABX7TUV8</accession>
<dbReference type="GO" id="GO:0016787">
    <property type="term" value="F:hydrolase activity"/>
    <property type="evidence" value="ECO:0007669"/>
    <property type="project" value="UniProtKB-KW"/>
</dbReference>
<keyword evidence="2" id="KW-0067">ATP-binding</keyword>
<dbReference type="GO" id="GO:0005524">
    <property type="term" value="F:ATP binding"/>
    <property type="evidence" value="ECO:0007669"/>
    <property type="project" value="UniProtKB-KW"/>
</dbReference>
<evidence type="ECO:0000313" key="2">
    <source>
        <dbReference type="EMBL" id="QTD99226.1"/>
    </source>
</evidence>
<feature type="region of interest" description="Disordered" evidence="1">
    <location>
        <begin position="85"/>
        <end position="148"/>
    </location>
</feature>
<feature type="compositionally biased region" description="Basic and acidic residues" evidence="1">
    <location>
        <begin position="133"/>
        <end position="148"/>
    </location>
</feature>
<keyword evidence="2" id="KW-0547">Nucleotide-binding</keyword>
<evidence type="ECO:0000256" key="1">
    <source>
        <dbReference type="SAM" id="MobiDB-lite"/>
    </source>
</evidence>
<dbReference type="PANTHER" id="PTHR43394">
    <property type="entry name" value="ATP-DEPENDENT PERMEASE MDL1, MITOCHONDRIAL"/>
    <property type="match status" value="1"/>
</dbReference>
<keyword evidence="2" id="KW-0378">Hydrolase</keyword>
<protein>
    <submittedName>
        <fullName evidence="2">Lipid A export ATP-binding/permease protein MsbA</fullName>
        <ecNumber evidence="2">3.6.3.-</ecNumber>
    </submittedName>
</protein>
<dbReference type="InterPro" id="IPR039421">
    <property type="entry name" value="Type_1_exporter"/>
</dbReference>
<keyword evidence="3" id="KW-1185">Reference proteome</keyword>
<evidence type="ECO:0000313" key="3">
    <source>
        <dbReference type="Proteomes" id="UP000663908"/>
    </source>
</evidence>
<dbReference type="Proteomes" id="UP000663908">
    <property type="component" value="Chromosome"/>
</dbReference>
<dbReference type="EC" id="3.6.3.-" evidence="2"/>
<organism evidence="2 3">
    <name type="scientific">Streptomyces cyanogenus</name>
    <dbReference type="NCBI Taxonomy" id="80860"/>
    <lineage>
        <taxon>Bacteria</taxon>
        <taxon>Bacillati</taxon>
        <taxon>Actinomycetota</taxon>
        <taxon>Actinomycetes</taxon>
        <taxon>Kitasatosporales</taxon>
        <taxon>Streptomycetaceae</taxon>
        <taxon>Streptomyces</taxon>
    </lineage>
</organism>
<dbReference type="PANTHER" id="PTHR43394:SF1">
    <property type="entry name" value="ATP-BINDING CASSETTE SUB-FAMILY B MEMBER 10, MITOCHONDRIAL"/>
    <property type="match status" value="1"/>
</dbReference>
<dbReference type="InterPro" id="IPR027417">
    <property type="entry name" value="P-loop_NTPase"/>
</dbReference>
<dbReference type="Gene3D" id="3.40.50.300">
    <property type="entry name" value="P-loop containing nucleotide triphosphate hydrolases"/>
    <property type="match status" value="1"/>
</dbReference>
<name>A0ABX7TUV8_STRCY</name>